<evidence type="ECO:0000259" key="9">
    <source>
        <dbReference type="PROSITE" id="PS50146"/>
    </source>
</evidence>
<dbReference type="InterPro" id="IPR017438">
    <property type="entry name" value="ATP-NAD_kinase_N"/>
</dbReference>
<dbReference type="SUPFAM" id="SSF111331">
    <property type="entry name" value="NAD kinase/diacylglycerol kinase-like"/>
    <property type="match status" value="1"/>
</dbReference>
<keyword evidence="7" id="KW-0594">Phospholipid biosynthesis</keyword>
<keyword evidence="6" id="KW-0067">ATP-binding</keyword>
<dbReference type="SMART" id="SM00046">
    <property type="entry name" value="DAGKc"/>
    <property type="match status" value="1"/>
</dbReference>
<sequence>MYSFIVNPYAGCGKGMKIWKAIARYLVSHSIEYEVVLTEGPGDAKRAAARLTEAVGEPGYIITVGGDGTMNEVLDGVSFHAPLSLGYIPAGSGNDLARGLGLPKSAVKCLKKQLTPGHFTMIDYGVLSYGAQEPCHRRFLVSAGIGYDAAVCQEALTSRCRSRLSRLGLGRLSYMALGIRQFFKLSSSKGYILLDGVKKVEFNNILFISCHIQPSEGGGFHFAPRADGSDGKLNICVVSHRARIKLIPILLSAFTGRRGSRTRGIRSYECREISIHTEAALPVHTDGESCGLQNDIQVGCVARKVRMMV</sequence>
<evidence type="ECO:0000256" key="4">
    <source>
        <dbReference type="ARBA" id="ARBA00022741"/>
    </source>
</evidence>
<keyword evidence="7" id="KW-0443">Lipid metabolism</keyword>
<evidence type="ECO:0000256" key="8">
    <source>
        <dbReference type="ARBA" id="ARBA00023264"/>
    </source>
</evidence>
<accession>A0A7X2NKB3</accession>
<dbReference type="NCBIfam" id="TIGR00147">
    <property type="entry name" value="YegS/Rv2252/BmrU family lipid kinase"/>
    <property type="match status" value="1"/>
</dbReference>
<comment type="similarity">
    <text evidence="2">Belongs to the diacylglycerol/lipid kinase family.</text>
</comment>
<comment type="cofactor">
    <cofactor evidence="1">
        <name>Mg(2+)</name>
        <dbReference type="ChEBI" id="CHEBI:18420"/>
    </cofactor>
</comment>
<evidence type="ECO:0000256" key="1">
    <source>
        <dbReference type="ARBA" id="ARBA00001946"/>
    </source>
</evidence>
<dbReference type="PROSITE" id="PS50146">
    <property type="entry name" value="DAGK"/>
    <property type="match status" value="1"/>
</dbReference>
<evidence type="ECO:0000256" key="7">
    <source>
        <dbReference type="ARBA" id="ARBA00023209"/>
    </source>
</evidence>
<evidence type="ECO:0000313" key="11">
    <source>
        <dbReference type="Proteomes" id="UP000429958"/>
    </source>
</evidence>
<evidence type="ECO:0000256" key="3">
    <source>
        <dbReference type="ARBA" id="ARBA00022679"/>
    </source>
</evidence>
<dbReference type="Gene3D" id="2.60.200.40">
    <property type="match status" value="1"/>
</dbReference>
<keyword evidence="11" id="KW-1185">Reference proteome</keyword>
<protein>
    <submittedName>
        <fullName evidence="10">YegS/Rv2252/BmrU family lipid kinase</fullName>
    </submittedName>
</protein>
<keyword evidence="7" id="KW-0444">Lipid biosynthesis</keyword>
<dbReference type="InterPro" id="IPR050187">
    <property type="entry name" value="Lipid_Phosphate_FormReg"/>
</dbReference>
<dbReference type="Gene3D" id="3.40.50.10330">
    <property type="entry name" value="Probable inorganic polyphosphate/atp-NAD kinase, domain 1"/>
    <property type="match status" value="1"/>
</dbReference>
<dbReference type="Pfam" id="PF19279">
    <property type="entry name" value="YegS_C"/>
    <property type="match status" value="1"/>
</dbReference>
<dbReference type="InterPro" id="IPR016064">
    <property type="entry name" value="NAD/diacylglycerol_kinase_sf"/>
</dbReference>
<dbReference type="PANTHER" id="PTHR12358">
    <property type="entry name" value="SPHINGOSINE KINASE"/>
    <property type="match status" value="1"/>
</dbReference>
<dbReference type="Proteomes" id="UP000429958">
    <property type="component" value="Unassembled WGS sequence"/>
</dbReference>
<keyword evidence="8" id="KW-1208">Phospholipid metabolism</keyword>
<reference evidence="10 11" key="1">
    <citation type="submission" date="2019-08" db="EMBL/GenBank/DDBJ databases">
        <title>In-depth cultivation of the pig gut microbiome towards novel bacterial diversity and tailored functional studies.</title>
        <authorList>
            <person name="Wylensek D."/>
            <person name="Hitch T.C.A."/>
            <person name="Clavel T."/>
        </authorList>
    </citation>
    <scope>NUCLEOTIDE SEQUENCE [LARGE SCALE GENOMIC DNA]</scope>
    <source>
        <strain evidence="10 11">WCA-389-WT-23D1</strain>
    </source>
</reference>
<gene>
    <name evidence="10" type="ORF">FYJ39_07435</name>
</gene>
<keyword evidence="4" id="KW-0547">Nucleotide-binding</keyword>
<dbReference type="InterPro" id="IPR005218">
    <property type="entry name" value="Diacylglycerol/lipid_kinase"/>
</dbReference>
<name>A0A7X2NKB3_9CLOT</name>
<evidence type="ECO:0000256" key="5">
    <source>
        <dbReference type="ARBA" id="ARBA00022777"/>
    </source>
</evidence>
<keyword evidence="5 10" id="KW-0418">Kinase</keyword>
<dbReference type="RefSeq" id="WP_154471826.1">
    <property type="nucleotide sequence ID" value="NZ_VUMD01000005.1"/>
</dbReference>
<dbReference type="EMBL" id="VUMD01000005">
    <property type="protein sequence ID" value="MSS36402.1"/>
    <property type="molecule type" value="Genomic_DNA"/>
</dbReference>
<evidence type="ECO:0000313" key="10">
    <source>
        <dbReference type="EMBL" id="MSS36402.1"/>
    </source>
</evidence>
<feature type="domain" description="DAGKc" evidence="9">
    <location>
        <begin position="1"/>
        <end position="130"/>
    </location>
</feature>
<evidence type="ECO:0000256" key="2">
    <source>
        <dbReference type="ARBA" id="ARBA00005983"/>
    </source>
</evidence>
<dbReference type="GO" id="GO:0016301">
    <property type="term" value="F:kinase activity"/>
    <property type="evidence" value="ECO:0007669"/>
    <property type="project" value="UniProtKB-KW"/>
</dbReference>
<dbReference type="AlphaFoldDB" id="A0A7X2NKB3"/>
<dbReference type="Pfam" id="PF00781">
    <property type="entry name" value="DAGK_cat"/>
    <property type="match status" value="1"/>
</dbReference>
<dbReference type="InterPro" id="IPR045540">
    <property type="entry name" value="YegS/DAGK_C"/>
</dbReference>
<dbReference type="GO" id="GO:0008654">
    <property type="term" value="P:phospholipid biosynthetic process"/>
    <property type="evidence" value="ECO:0007669"/>
    <property type="project" value="UniProtKB-KW"/>
</dbReference>
<evidence type="ECO:0000256" key="6">
    <source>
        <dbReference type="ARBA" id="ARBA00022840"/>
    </source>
</evidence>
<dbReference type="GO" id="GO:0005524">
    <property type="term" value="F:ATP binding"/>
    <property type="evidence" value="ECO:0007669"/>
    <property type="project" value="UniProtKB-KW"/>
</dbReference>
<comment type="caution">
    <text evidence="10">The sequence shown here is derived from an EMBL/GenBank/DDBJ whole genome shotgun (WGS) entry which is preliminary data.</text>
</comment>
<dbReference type="PANTHER" id="PTHR12358:SF54">
    <property type="entry name" value="SPHINGOSINE KINASE RELATED PROTEIN"/>
    <property type="match status" value="1"/>
</dbReference>
<dbReference type="InterPro" id="IPR001206">
    <property type="entry name" value="Diacylglycerol_kinase_cat_dom"/>
</dbReference>
<proteinExistence type="inferred from homology"/>
<organism evidence="10 11">
    <name type="scientific">Clostridium porci</name>
    <dbReference type="NCBI Taxonomy" id="2605778"/>
    <lineage>
        <taxon>Bacteria</taxon>
        <taxon>Bacillati</taxon>
        <taxon>Bacillota</taxon>
        <taxon>Clostridia</taxon>
        <taxon>Eubacteriales</taxon>
        <taxon>Clostridiaceae</taxon>
        <taxon>Clostridium</taxon>
    </lineage>
</organism>
<keyword evidence="3" id="KW-0808">Transferase</keyword>